<name>A0A9N9ZPS8_9HYPO</name>
<feature type="chain" id="PRO_5040479701" description="Secreted protein" evidence="1">
    <location>
        <begin position="51"/>
        <end position="243"/>
    </location>
</feature>
<sequence>MNVVRFTLRATGLSLPRTAKHARQLATWPKQPQPALLLLLLLLHLQSIHPLGEGGGPSFALRDLSELVHATRRAADAVLVHGTGEASSSGARLRAGIVKPTWGFDLPGRSLAQGRRGRKVRGTTTGFAGQRSRLSSRFRLGIVPSHLISTWLLGQSKLARTTLDMNQGFSVAQPSCTTVETAAEVPLLLRLSAWVELALPTARVPSYLRSFQEASGQLLSHLPLFMSFSFKMYGGKSIEHRPA</sequence>
<keyword evidence="1" id="KW-0732">Signal</keyword>
<evidence type="ECO:0000313" key="2">
    <source>
        <dbReference type="EMBL" id="CAH0059158.1"/>
    </source>
</evidence>
<evidence type="ECO:0008006" key="4">
    <source>
        <dbReference type="Google" id="ProtNLM"/>
    </source>
</evidence>
<keyword evidence="3" id="KW-1185">Reference proteome</keyword>
<dbReference type="Proteomes" id="UP000775872">
    <property type="component" value="Unassembled WGS sequence"/>
</dbReference>
<evidence type="ECO:0000313" key="3">
    <source>
        <dbReference type="Proteomes" id="UP000775872"/>
    </source>
</evidence>
<protein>
    <recommendedName>
        <fullName evidence="4">Secreted protein</fullName>
    </recommendedName>
</protein>
<gene>
    <name evidence="2" type="ORF">CSOL1703_00008193</name>
</gene>
<comment type="caution">
    <text evidence="2">The sequence shown here is derived from an EMBL/GenBank/DDBJ whole genome shotgun (WGS) entry which is preliminary data.</text>
</comment>
<organism evidence="2 3">
    <name type="scientific">Clonostachys solani</name>
    <dbReference type="NCBI Taxonomy" id="160281"/>
    <lineage>
        <taxon>Eukaryota</taxon>
        <taxon>Fungi</taxon>
        <taxon>Dikarya</taxon>
        <taxon>Ascomycota</taxon>
        <taxon>Pezizomycotina</taxon>
        <taxon>Sordariomycetes</taxon>
        <taxon>Hypocreomycetidae</taxon>
        <taxon>Hypocreales</taxon>
        <taxon>Bionectriaceae</taxon>
        <taxon>Clonostachys</taxon>
    </lineage>
</organism>
<proteinExistence type="predicted"/>
<feature type="signal peptide" evidence="1">
    <location>
        <begin position="1"/>
        <end position="50"/>
    </location>
</feature>
<dbReference type="EMBL" id="CABFOC020000091">
    <property type="protein sequence ID" value="CAH0059158.1"/>
    <property type="molecule type" value="Genomic_DNA"/>
</dbReference>
<evidence type="ECO:0000256" key="1">
    <source>
        <dbReference type="SAM" id="SignalP"/>
    </source>
</evidence>
<reference evidence="2" key="1">
    <citation type="submission" date="2021-10" db="EMBL/GenBank/DDBJ databases">
        <authorList>
            <person name="Piombo E."/>
        </authorList>
    </citation>
    <scope>NUCLEOTIDE SEQUENCE</scope>
</reference>
<accession>A0A9N9ZPS8</accession>
<dbReference type="AlphaFoldDB" id="A0A9N9ZPS8"/>